<organism evidence="1 2">
    <name type="scientific">Candidatus Brevifilum fermentans</name>
    <dbReference type="NCBI Taxonomy" id="1986204"/>
    <lineage>
        <taxon>Bacteria</taxon>
        <taxon>Bacillati</taxon>
        <taxon>Chloroflexota</taxon>
        <taxon>Anaerolineae</taxon>
        <taxon>Anaerolineales</taxon>
        <taxon>Anaerolineaceae</taxon>
        <taxon>Candidatus Brevifilum</taxon>
    </lineage>
</organism>
<proteinExistence type="predicted"/>
<dbReference type="KEGG" id="abat:CFX1CAM_1770"/>
<dbReference type="AlphaFoldDB" id="A0A1Y6K582"/>
<protein>
    <submittedName>
        <fullName evidence="1">Uncharacterized protein</fullName>
    </submittedName>
</protein>
<dbReference type="EMBL" id="LT859958">
    <property type="protein sequence ID" value="SMX54835.1"/>
    <property type="molecule type" value="Genomic_DNA"/>
</dbReference>
<evidence type="ECO:0000313" key="2">
    <source>
        <dbReference type="Proteomes" id="UP000195514"/>
    </source>
</evidence>
<gene>
    <name evidence="1" type="ORF">CFX1CAM_1770</name>
</gene>
<dbReference type="Proteomes" id="UP000195514">
    <property type="component" value="Chromosome I"/>
</dbReference>
<reference evidence="2" key="1">
    <citation type="submission" date="2017-05" db="EMBL/GenBank/DDBJ databases">
        <authorList>
            <person name="Kirkegaard R."/>
            <person name="Mcilroy J S."/>
        </authorList>
    </citation>
    <scope>NUCLEOTIDE SEQUENCE [LARGE SCALE GENOMIC DNA]</scope>
</reference>
<sequence length="72" mass="7746">MGNPPGWTSIWADGCPPARAVYPEMMGSRAAPAQKELLSCLTLHRMGVAWPGTLLPPPVVSYTTLSPLLTQR</sequence>
<name>A0A1Y6K582_9CHLR</name>
<accession>A0A1Y6K582</accession>
<evidence type="ECO:0000313" key="1">
    <source>
        <dbReference type="EMBL" id="SMX54835.1"/>
    </source>
</evidence>
<keyword evidence="2" id="KW-1185">Reference proteome</keyword>